<keyword evidence="1" id="KW-0472">Membrane</keyword>
<dbReference type="AlphaFoldDB" id="A0A645DZ12"/>
<keyword evidence="1" id="KW-1133">Transmembrane helix</keyword>
<proteinExistence type="predicted"/>
<feature type="transmembrane region" description="Helical" evidence="1">
    <location>
        <begin position="104"/>
        <end position="126"/>
    </location>
</feature>
<accession>A0A645DZ12</accession>
<sequence>MRGRGLRLYNVIFPIWLLWLVPPVCIASLVGNFLIDMLVVVLTLKHLRVELRKQLVEDVLWPVYGCGFLADLAGAALLLASQLIESDDGWWYENVQYPVAYDPFANIWSFLWVTVGVAVAAVCIYWLDRKLALKNAALTETGKHKLAMSLAGFTAPYLFYLPMKWFW</sequence>
<gene>
    <name evidence="2" type="ORF">SDC9_141524</name>
</gene>
<protein>
    <submittedName>
        <fullName evidence="2">Uncharacterized protein</fullName>
    </submittedName>
</protein>
<dbReference type="EMBL" id="VSSQ01041027">
    <property type="protein sequence ID" value="MPM94378.1"/>
    <property type="molecule type" value="Genomic_DNA"/>
</dbReference>
<keyword evidence="1" id="KW-0812">Transmembrane</keyword>
<comment type="caution">
    <text evidence="2">The sequence shown here is derived from an EMBL/GenBank/DDBJ whole genome shotgun (WGS) entry which is preliminary data.</text>
</comment>
<evidence type="ECO:0000256" key="1">
    <source>
        <dbReference type="SAM" id="Phobius"/>
    </source>
</evidence>
<evidence type="ECO:0000313" key="2">
    <source>
        <dbReference type="EMBL" id="MPM94378.1"/>
    </source>
</evidence>
<feature type="transmembrane region" description="Helical" evidence="1">
    <location>
        <begin position="63"/>
        <end position="84"/>
    </location>
</feature>
<name>A0A645DZ12_9ZZZZ</name>
<feature type="transmembrane region" description="Helical" evidence="1">
    <location>
        <begin position="16"/>
        <end position="42"/>
    </location>
</feature>
<feature type="transmembrane region" description="Helical" evidence="1">
    <location>
        <begin position="146"/>
        <end position="163"/>
    </location>
</feature>
<reference evidence="2" key="1">
    <citation type="submission" date="2019-08" db="EMBL/GenBank/DDBJ databases">
        <authorList>
            <person name="Kucharzyk K."/>
            <person name="Murdoch R.W."/>
            <person name="Higgins S."/>
            <person name="Loffler F."/>
        </authorList>
    </citation>
    <scope>NUCLEOTIDE SEQUENCE</scope>
</reference>
<organism evidence="2">
    <name type="scientific">bioreactor metagenome</name>
    <dbReference type="NCBI Taxonomy" id="1076179"/>
    <lineage>
        <taxon>unclassified sequences</taxon>
        <taxon>metagenomes</taxon>
        <taxon>ecological metagenomes</taxon>
    </lineage>
</organism>